<keyword evidence="4" id="KW-1185">Reference proteome</keyword>
<dbReference type="Pfam" id="PF13028">
    <property type="entry name" value="DUF3889"/>
    <property type="match status" value="1"/>
</dbReference>
<reference evidence="2 4" key="1">
    <citation type="submission" date="2015-07" db="EMBL/GenBank/DDBJ databases">
        <title>Bacillus zhangzhouensis sp. nov. and Bacillus nanhaiticus sp. nov.</title>
        <authorList>
            <person name="Liu Y."/>
            <person name="Lai Q."/>
            <person name="Shao Z."/>
        </authorList>
    </citation>
    <scope>NUCLEOTIDE SEQUENCE [LARGE SCALE GENOMIC DNA]</scope>
    <source>
        <strain evidence="2 4">NH7I_1</strain>
    </source>
</reference>
<evidence type="ECO:0000313" key="4">
    <source>
        <dbReference type="Proteomes" id="UP000050272"/>
    </source>
</evidence>
<dbReference type="InterPro" id="IPR024987">
    <property type="entry name" value="DUF3889"/>
</dbReference>
<evidence type="ECO:0000256" key="1">
    <source>
        <dbReference type="SAM" id="SignalP"/>
    </source>
</evidence>
<proteinExistence type="predicted"/>
<protein>
    <submittedName>
        <fullName evidence="3">DUF3889 domain-containing protein</fullName>
    </submittedName>
    <submittedName>
        <fullName evidence="2">Sporulation protein</fullName>
    </submittedName>
</protein>
<evidence type="ECO:0000313" key="2">
    <source>
        <dbReference type="EMBL" id="KPN15597.1"/>
    </source>
</evidence>
<dbReference type="AlphaFoldDB" id="A0ABD4QDR9"/>
<feature type="chain" id="PRO_5044725547" evidence="1">
    <location>
        <begin position="27"/>
        <end position="109"/>
    </location>
</feature>
<dbReference type="Proteomes" id="UP000676804">
    <property type="component" value="Unassembled WGS sequence"/>
</dbReference>
<comment type="caution">
    <text evidence="3">The sequence shown here is derived from an EMBL/GenBank/DDBJ whole genome shotgun (WGS) entry which is preliminary data.</text>
</comment>
<reference evidence="3 5" key="2">
    <citation type="submission" date="2021-04" db="EMBL/GenBank/DDBJ databases">
        <title>Isolation of newly marine bacteria for enzymatic activity.</title>
        <authorList>
            <person name="Hadi W.A.M."/>
            <person name="Nair A.J.J."/>
            <person name="Edwin B.T."/>
        </authorList>
    </citation>
    <scope>NUCLEOTIDE SEQUENCE [LARGE SCALE GENOMIC DNA]</scope>
    <source>
        <strain evidence="3 5">B28A</strain>
    </source>
</reference>
<dbReference type="EMBL" id="LGYN01000001">
    <property type="protein sequence ID" value="KPN15597.1"/>
    <property type="molecule type" value="Genomic_DNA"/>
</dbReference>
<organism evidence="3 5">
    <name type="scientific">Bacillus australimaris</name>
    <dbReference type="NCBI Taxonomy" id="1326968"/>
    <lineage>
        <taxon>Bacteria</taxon>
        <taxon>Bacillati</taxon>
        <taxon>Bacillota</taxon>
        <taxon>Bacilli</taxon>
        <taxon>Bacillales</taxon>
        <taxon>Bacillaceae</taxon>
        <taxon>Bacillus</taxon>
    </lineage>
</organism>
<sequence length="109" mass="12706">MKYRTIIIMLSLLLGPLLQNVKPADADSFTVAAADQWETRAVKEAKKRYPLAQVLFKQKVWDRHRDKESVKQYHITLKDNTKEFGVFVTISYNPYSNKVNKVIVVEEYS</sequence>
<dbReference type="Gene3D" id="3.10.450.390">
    <property type="entry name" value="Protein of unknown function DUF3889"/>
    <property type="match status" value="1"/>
</dbReference>
<gene>
    <name evidence="2" type="ORF">AKG37_01885</name>
    <name evidence="3" type="ORF">KCQ59_01935</name>
</gene>
<dbReference type="EMBL" id="JAGQFH010000001">
    <property type="protein sequence ID" value="MBR8688543.1"/>
    <property type="molecule type" value="Genomic_DNA"/>
</dbReference>
<name>A0ABD4QDR9_9BACI</name>
<feature type="signal peptide" evidence="1">
    <location>
        <begin position="1"/>
        <end position="26"/>
    </location>
</feature>
<dbReference type="RefSeq" id="WP_060697330.1">
    <property type="nucleotide sequence ID" value="NZ_JAGQFH010000001.1"/>
</dbReference>
<keyword evidence="1" id="KW-0732">Signal</keyword>
<evidence type="ECO:0000313" key="5">
    <source>
        <dbReference type="Proteomes" id="UP000676804"/>
    </source>
</evidence>
<accession>A0ABD4QDR9</accession>
<evidence type="ECO:0000313" key="3">
    <source>
        <dbReference type="EMBL" id="MBR8688543.1"/>
    </source>
</evidence>
<dbReference type="Proteomes" id="UP000050272">
    <property type="component" value="Unassembled WGS sequence"/>
</dbReference>